<dbReference type="Proteomes" id="UP001345219">
    <property type="component" value="Chromosome 5"/>
</dbReference>
<evidence type="ECO:0000256" key="6">
    <source>
        <dbReference type="SAM" id="Phobius"/>
    </source>
</evidence>
<accession>A0AAN7QCJ5</accession>
<evidence type="ECO:0000313" key="8">
    <source>
        <dbReference type="EMBL" id="KAK4761060.1"/>
    </source>
</evidence>
<dbReference type="GO" id="GO:0008324">
    <property type="term" value="F:monoatomic cation transmembrane transporter activity"/>
    <property type="evidence" value="ECO:0007669"/>
    <property type="project" value="InterPro"/>
</dbReference>
<dbReference type="PANTHER" id="PTHR13414">
    <property type="entry name" value="HUEL-CATION TRANSPORTER"/>
    <property type="match status" value="1"/>
</dbReference>
<evidence type="ECO:0000259" key="7">
    <source>
        <dbReference type="Pfam" id="PF01545"/>
    </source>
</evidence>
<feature type="transmembrane region" description="Helical" evidence="6">
    <location>
        <begin position="297"/>
        <end position="319"/>
    </location>
</feature>
<keyword evidence="9" id="KW-1185">Reference proteome</keyword>
<dbReference type="InterPro" id="IPR040177">
    <property type="entry name" value="SLC30A9"/>
</dbReference>
<proteinExistence type="predicted"/>
<gene>
    <name evidence="8" type="ORF">SAY87_005953</name>
</gene>
<dbReference type="GO" id="GO:0016020">
    <property type="term" value="C:membrane"/>
    <property type="evidence" value="ECO:0007669"/>
    <property type="project" value="UniProtKB-SubCell"/>
</dbReference>
<keyword evidence="3 6" id="KW-0812">Transmembrane</keyword>
<dbReference type="Gene3D" id="1.20.1510.10">
    <property type="entry name" value="Cation efflux protein transmembrane domain"/>
    <property type="match status" value="1"/>
</dbReference>
<dbReference type="GO" id="GO:0005783">
    <property type="term" value="C:endoplasmic reticulum"/>
    <property type="evidence" value="ECO:0007669"/>
    <property type="project" value="TreeGrafter"/>
</dbReference>
<dbReference type="GO" id="GO:0006882">
    <property type="term" value="P:intracellular zinc ion homeostasis"/>
    <property type="evidence" value="ECO:0007669"/>
    <property type="project" value="TreeGrafter"/>
</dbReference>
<dbReference type="InterPro" id="IPR027469">
    <property type="entry name" value="Cation_efflux_TMD_sf"/>
</dbReference>
<feature type="transmembrane region" description="Helical" evidence="6">
    <location>
        <begin position="219"/>
        <end position="244"/>
    </location>
</feature>
<keyword evidence="2" id="KW-0813">Transport</keyword>
<evidence type="ECO:0000256" key="4">
    <source>
        <dbReference type="ARBA" id="ARBA00022989"/>
    </source>
</evidence>
<sequence length="455" mass="50330">MRTPVAFLFSRLRHAQKLPYIFTVSDSPSSHFGIGCCNLSHVFSPSNGFLDSRSFSTYQSSSLENPLKRPVLFGLFRSDAPDQQRQQHQLFSYRDFFTRAKPPQKIEISDKHSQRAVTTALWCNFLVFSLKFSVWLVTSSHVMLAEVIHSVADFANQALLAYGLNSSRRAPDAIHPYGYSKERFVWSLISAVGIFCLGSGATVVHGFQNLWAAQPPENIQYAALVIGGSFIIEGASLIVAIQAVKTGATAEGMKIRDYVWRGHDPTSVAVMTEDGAAVTGLIVAAASLVAVNTTGNAIYDPIGSIIVGNLLGMVAIFLIQRNRHALIGRAMDDHDMQKVLHFLKNDPVVDSLYDCKSEVIGPGFFRFKAEIDFNGVVVVQNYLKRTGRGEWAKQFREAAKEKDEYALLKVMSNYGEEVVTALGSEVDRLEKEIQELVPGIRHVDIEAHNPVELSS</sequence>
<name>A0AAN7QCJ5_9MYRT</name>
<feature type="domain" description="Cation efflux protein transmembrane" evidence="7">
    <location>
        <begin position="118"/>
        <end position="326"/>
    </location>
</feature>
<dbReference type="GO" id="GO:0006829">
    <property type="term" value="P:zinc ion transport"/>
    <property type="evidence" value="ECO:0007669"/>
    <property type="project" value="InterPro"/>
</dbReference>
<feature type="transmembrane region" description="Helical" evidence="6">
    <location>
        <begin position="184"/>
        <end position="207"/>
    </location>
</feature>
<dbReference type="Pfam" id="PF01545">
    <property type="entry name" value="Cation_efflux"/>
    <property type="match status" value="1"/>
</dbReference>
<dbReference type="InterPro" id="IPR002524">
    <property type="entry name" value="Cation_efflux"/>
</dbReference>
<dbReference type="PANTHER" id="PTHR13414:SF9">
    <property type="entry name" value="PROTON-COUPLED ZINC ANTIPORTER SLC30A9, MITOCHONDRIAL"/>
    <property type="match status" value="1"/>
</dbReference>
<organism evidence="8 9">
    <name type="scientific">Trapa incisa</name>
    <dbReference type="NCBI Taxonomy" id="236973"/>
    <lineage>
        <taxon>Eukaryota</taxon>
        <taxon>Viridiplantae</taxon>
        <taxon>Streptophyta</taxon>
        <taxon>Embryophyta</taxon>
        <taxon>Tracheophyta</taxon>
        <taxon>Spermatophyta</taxon>
        <taxon>Magnoliopsida</taxon>
        <taxon>eudicotyledons</taxon>
        <taxon>Gunneridae</taxon>
        <taxon>Pentapetalae</taxon>
        <taxon>rosids</taxon>
        <taxon>malvids</taxon>
        <taxon>Myrtales</taxon>
        <taxon>Lythraceae</taxon>
        <taxon>Trapa</taxon>
    </lineage>
</organism>
<comment type="caution">
    <text evidence="8">The sequence shown here is derived from an EMBL/GenBank/DDBJ whole genome shotgun (WGS) entry which is preliminary data.</text>
</comment>
<keyword evidence="4 6" id="KW-1133">Transmembrane helix</keyword>
<evidence type="ECO:0000313" key="9">
    <source>
        <dbReference type="Proteomes" id="UP001345219"/>
    </source>
</evidence>
<evidence type="ECO:0000256" key="5">
    <source>
        <dbReference type="ARBA" id="ARBA00023136"/>
    </source>
</evidence>
<dbReference type="AlphaFoldDB" id="A0AAN7QCJ5"/>
<dbReference type="EMBL" id="JAXIOK010000010">
    <property type="protein sequence ID" value="KAK4761060.1"/>
    <property type="molecule type" value="Genomic_DNA"/>
</dbReference>
<evidence type="ECO:0000256" key="1">
    <source>
        <dbReference type="ARBA" id="ARBA00004141"/>
    </source>
</evidence>
<protein>
    <recommendedName>
        <fullName evidence="7">Cation efflux protein transmembrane domain-containing protein</fullName>
    </recommendedName>
</protein>
<feature type="transmembrane region" description="Helical" evidence="6">
    <location>
        <begin position="265"/>
        <end position="291"/>
    </location>
</feature>
<comment type="subcellular location">
    <subcellularLocation>
        <location evidence="1">Membrane</location>
        <topology evidence="1">Multi-pass membrane protein</topology>
    </subcellularLocation>
</comment>
<dbReference type="NCBIfam" id="TIGR01297">
    <property type="entry name" value="CDF"/>
    <property type="match status" value="1"/>
</dbReference>
<evidence type="ECO:0000256" key="3">
    <source>
        <dbReference type="ARBA" id="ARBA00022692"/>
    </source>
</evidence>
<dbReference type="SUPFAM" id="SSF161111">
    <property type="entry name" value="Cation efflux protein transmembrane domain-like"/>
    <property type="match status" value="1"/>
</dbReference>
<evidence type="ECO:0000256" key="2">
    <source>
        <dbReference type="ARBA" id="ARBA00022448"/>
    </source>
</evidence>
<dbReference type="InterPro" id="IPR058533">
    <property type="entry name" value="Cation_efflux_TM"/>
</dbReference>
<reference evidence="8 9" key="1">
    <citation type="journal article" date="2023" name="Hortic Res">
        <title>Pangenome of water caltrop reveals structural variations and asymmetric subgenome divergence after allopolyploidization.</title>
        <authorList>
            <person name="Zhang X."/>
            <person name="Chen Y."/>
            <person name="Wang L."/>
            <person name="Yuan Y."/>
            <person name="Fang M."/>
            <person name="Shi L."/>
            <person name="Lu R."/>
            <person name="Comes H.P."/>
            <person name="Ma Y."/>
            <person name="Chen Y."/>
            <person name="Huang G."/>
            <person name="Zhou Y."/>
            <person name="Zheng Z."/>
            <person name="Qiu Y."/>
        </authorList>
    </citation>
    <scope>NUCLEOTIDE SEQUENCE [LARGE SCALE GENOMIC DNA]</scope>
    <source>
        <tissue evidence="8">Roots</tissue>
    </source>
</reference>
<keyword evidence="5 6" id="KW-0472">Membrane</keyword>